<reference evidence="1 2" key="1">
    <citation type="submission" date="2023-01" db="EMBL/GenBank/DDBJ databases">
        <title>Analysis of 21 Apiospora genomes using comparative genomics revels a genus with tremendous synthesis potential of carbohydrate active enzymes and secondary metabolites.</title>
        <authorList>
            <person name="Sorensen T."/>
        </authorList>
    </citation>
    <scope>NUCLEOTIDE SEQUENCE [LARGE SCALE GENOMIC DNA]</scope>
    <source>
        <strain evidence="1 2">CBS 83171</strain>
    </source>
</reference>
<comment type="caution">
    <text evidence="1">The sequence shown here is derived from an EMBL/GenBank/DDBJ whole genome shotgun (WGS) entry which is preliminary data.</text>
</comment>
<gene>
    <name evidence="1" type="ORF">PG996_015387</name>
</gene>
<dbReference type="Proteomes" id="UP001446871">
    <property type="component" value="Unassembled WGS sequence"/>
</dbReference>
<protein>
    <submittedName>
        <fullName evidence="1">Uncharacterized protein</fullName>
    </submittedName>
</protein>
<proteinExistence type="predicted"/>
<evidence type="ECO:0000313" key="1">
    <source>
        <dbReference type="EMBL" id="KAK8047323.1"/>
    </source>
</evidence>
<evidence type="ECO:0000313" key="2">
    <source>
        <dbReference type="Proteomes" id="UP001446871"/>
    </source>
</evidence>
<dbReference type="EMBL" id="JAQQWM010000009">
    <property type="protein sequence ID" value="KAK8047323.1"/>
    <property type="molecule type" value="Genomic_DNA"/>
</dbReference>
<accession>A0ABR1TKZ1</accession>
<sequence>MCFKRPVIHRHLFTSEHVPALRMHKTGIVQYIDTSAYHPSDDLKMVAGKLAADRAKYTRLSGTYGAHFSRRHGRPGFHVVIRKLHAVIEPAEAALRWLVYHSARGELSNLL</sequence>
<organism evidence="1 2">
    <name type="scientific">Apiospora saccharicola</name>
    <dbReference type="NCBI Taxonomy" id="335842"/>
    <lineage>
        <taxon>Eukaryota</taxon>
        <taxon>Fungi</taxon>
        <taxon>Dikarya</taxon>
        <taxon>Ascomycota</taxon>
        <taxon>Pezizomycotina</taxon>
        <taxon>Sordariomycetes</taxon>
        <taxon>Xylariomycetidae</taxon>
        <taxon>Amphisphaeriales</taxon>
        <taxon>Apiosporaceae</taxon>
        <taxon>Apiospora</taxon>
    </lineage>
</organism>
<keyword evidence="2" id="KW-1185">Reference proteome</keyword>
<name>A0ABR1TKZ1_9PEZI</name>